<dbReference type="GO" id="GO:0016020">
    <property type="term" value="C:membrane"/>
    <property type="evidence" value="ECO:0007669"/>
    <property type="project" value="TreeGrafter"/>
</dbReference>
<dbReference type="Pfam" id="PF21534">
    <property type="entry name" value="Rost"/>
    <property type="match status" value="1"/>
</dbReference>
<feature type="compositionally biased region" description="Basic and acidic residues" evidence="1">
    <location>
        <begin position="245"/>
        <end position="256"/>
    </location>
</feature>
<feature type="transmembrane region" description="Helical" evidence="2">
    <location>
        <begin position="164"/>
        <end position="182"/>
    </location>
</feature>
<dbReference type="OrthoDB" id="419711at2759"/>
<name>A0A433TTK5_ELYCH</name>
<accession>A0A433TTK5</accession>
<keyword evidence="2" id="KW-0472">Membrane</keyword>
<dbReference type="PANTHER" id="PTHR12242">
    <property type="entry name" value="OS02G0130600 PROTEIN-RELATED"/>
    <property type="match status" value="1"/>
</dbReference>
<dbReference type="EMBL" id="RQTK01000190">
    <property type="protein sequence ID" value="RUS84881.1"/>
    <property type="molecule type" value="Genomic_DNA"/>
</dbReference>
<organism evidence="3 4">
    <name type="scientific">Elysia chlorotica</name>
    <name type="common">Eastern emerald elysia</name>
    <name type="synonym">Sea slug</name>
    <dbReference type="NCBI Taxonomy" id="188477"/>
    <lineage>
        <taxon>Eukaryota</taxon>
        <taxon>Metazoa</taxon>
        <taxon>Spiralia</taxon>
        <taxon>Lophotrochozoa</taxon>
        <taxon>Mollusca</taxon>
        <taxon>Gastropoda</taxon>
        <taxon>Heterobranchia</taxon>
        <taxon>Euthyneura</taxon>
        <taxon>Panpulmonata</taxon>
        <taxon>Sacoglossa</taxon>
        <taxon>Placobranchoidea</taxon>
        <taxon>Plakobranchidae</taxon>
        <taxon>Elysia</taxon>
    </lineage>
</organism>
<comment type="caution">
    <text evidence="3">The sequence shown here is derived from an EMBL/GenBank/DDBJ whole genome shotgun (WGS) entry which is preliminary data.</text>
</comment>
<keyword evidence="2" id="KW-0812">Transmembrane</keyword>
<dbReference type="PANTHER" id="PTHR12242:SF49">
    <property type="entry name" value="HEADBUTT, ISOFORM E"/>
    <property type="match status" value="1"/>
</dbReference>
<proteinExistence type="predicted"/>
<dbReference type="AlphaFoldDB" id="A0A433TTK5"/>
<feature type="transmembrane region" description="Helical" evidence="2">
    <location>
        <begin position="102"/>
        <end position="122"/>
    </location>
</feature>
<dbReference type="STRING" id="188477.A0A433TTK5"/>
<feature type="transmembrane region" description="Helical" evidence="2">
    <location>
        <begin position="70"/>
        <end position="90"/>
    </location>
</feature>
<feature type="non-terminal residue" evidence="3">
    <location>
        <position position="1"/>
    </location>
</feature>
<reference evidence="3 4" key="1">
    <citation type="submission" date="2019-01" db="EMBL/GenBank/DDBJ databases">
        <title>A draft genome assembly of the solar-powered sea slug Elysia chlorotica.</title>
        <authorList>
            <person name="Cai H."/>
            <person name="Li Q."/>
            <person name="Fang X."/>
            <person name="Li J."/>
            <person name="Curtis N.E."/>
            <person name="Altenburger A."/>
            <person name="Shibata T."/>
            <person name="Feng M."/>
            <person name="Maeda T."/>
            <person name="Schwartz J.A."/>
            <person name="Shigenobu S."/>
            <person name="Lundholm N."/>
            <person name="Nishiyama T."/>
            <person name="Yang H."/>
            <person name="Hasebe M."/>
            <person name="Li S."/>
            <person name="Pierce S.K."/>
            <person name="Wang J."/>
        </authorList>
    </citation>
    <scope>NUCLEOTIDE SEQUENCE [LARGE SCALE GENOMIC DNA]</scope>
    <source>
        <strain evidence="3">EC2010</strain>
        <tissue evidence="3">Whole organism of an adult</tissue>
    </source>
</reference>
<feature type="region of interest" description="Disordered" evidence="1">
    <location>
        <begin position="240"/>
        <end position="259"/>
    </location>
</feature>
<evidence type="ECO:0000256" key="2">
    <source>
        <dbReference type="SAM" id="Phobius"/>
    </source>
</evidence>
<evidence type="ECO:0000256" key="1">
    <source>
        <dbReference type="SAM" id="MobiDB-lite"/>
    </source>
</evidence>
<gene>
    <name evidence="3" type="ORF">EGW08_007350</name>
</gene>
<dbReference type="Proteomes" id="UP000271974">
    <property type="component" value="Unassembled WGS sequence"/>
</dbReference>
<evidence type="ECO:0000313" key="4">
    <source>
        <dbReference type="Proteomes" id="UP000271974"/>
    </source>
</evidence>
<protein>
    <submittedName>
        <fullName evidence="3">Uncharacterized protein</fullName>
    </submittedName>
</protein>
<keyword evidence="2" id="KW-1133">Transmembrane helix</keyword>
<dbReference type="InterPro" id="IPR049352">
    <property type="entry name" value="Rost"/>
</dbReference>
<sequence>CGPGYLLWRIFWAAYHSAWLVAGPVLAATDAVHTAADGAVGVDDDAVGGSGGTDSAAAAAGKWFIYLSHWVYLLLTVQCVTEAALLAVVGKRRMPENLEAPVVWLFSTISSTGSVMICLWYWTKLHTGKELTGARVNTHGVAALYCILDLLVSQKPFRLMHAPYPIVFGATYTAFSALYYIAGGRGKHGSPVIYSVLDWSTPWKTLAISSISNFVVIPLVHSTLWGLGLVFEALGERWQGGRQGGRADESREKDSSKTVGYDIHVDTETSSCGRTNSIAGTSRSSRTIEDL</sequence>
<keyword evidence="4" id="KW-1185">Reference proteome</keyword>
<evidence type="ECO:0000313" key="3">
    <source>
        <dbReference type="EMBL" id="RUS84881.1"/>
    </source>
</evidence>